<dbReference type="PIRSF" id="PIRSF027386">
    <property type="entry name" value="UCP027386_ABC_sbc_TM0202"/>
    <property type="match status" value="1"/>
</dbReference>
<organism evidence="1 2">
    <name type="scientific">Alkaliphilus peptidifermentans DSM 18978</name>
    <dbReference type="NCBI Taxonomy" id="1120976"/>
    <lineage>
        <taxon>Bacteria</taxon>
        <taxon>Bacillati</taxon>
        <taxon>Bacillota</taxon>
        <taxon>Clostridia</taxon>
        <taxon>Peptostreptococcales</taxon>
        <taxon>Natronincolaceae</taxon>
        <taxon>Alkaliphilus</taxon>
    </lineage>
</organism>
<name>A0A1G5IIG3_9FIRM</name>
<dbReference type="InterPro" id="IPR027024">
    <property type="entry name" value="UCP027386_ABC_sbc_TM0202"/>
</dbReference>
<evidence type="ECO:0000313" key="2">
    <source>
        <dbReference type="Proteomes" id="UP000198636"/>
    </source>
</evidence>
<dbReference type="Pfam" id="PF13379">
    <property type="entry name" value="NMT1_2"/>
    <property type="match status" value="1"/>
</dbReference>
<dbReference type="Proteomes" id="UP000198636">
    <property type="component" value="Unassembled WGS sequence"/>
</dbReference>
<dbReference type="OrthoDB" id="9814375at2"/>
<dbReference type="PANTHER" id="PTHR30024">
    <property type="entry name" value="ALIPHATIC SULFONATES-BINDING PROTEIN-RELATED"/>
    <property type="match status" value="1"/>
</dbReference>
<proteinExistence type="predicted"/>
<dbReference type="PROSITE" id="PS51257">
    <property type="entry name" value="PROKAR_LIPOPROTEIN"/>
    <property type="match status" value="1"/>
</dbReference>
<dbReference type="RefSeq" id="WP_091543648.1">
    <property type="nucleotide sequence ID" value="NZ_FMUS01000015.1"/>
</dbReference>
<dbReference type="Gene3D" id="3.40.190.10">
    <property type="entry name" value="Periplasmic binding protein-like II"/>
    <property type="match status" value="2"/>
</dbReference>
<gene>
    <name evidence="1" type="ORF">SAMN03080606_02397</name>
</gene>
<protein>
    <submittedName>
        <fullName evidence="1">NitT/TauT family transport system substrate-binding protein</fullName>
    </submittedName>
</protein>
<reference evidence="1 2" key="1">
    <citation type="submission" date="2016-10" db="EMBL/GenBank/DDBJ databases">
        <authorList>
            <person name="de Groot N.N."/>
        </authorList>
    </citation>
    <scope>NUCLEOTIDE SEQUENCE [LARGE SCALE GENOMIC DNA]</scope>
    <source>
        <strain evidence="1 2">DSM 18978</strain>
    </source>
</reference>
<dbReference type="EMBL" id="FMUS01000015">
    <property type="protein sequence ID" value="SCY75794.1"/>
    <property type="molecule type" value="Genomic_DNA"/>
</dbReference>
<accession>A0A1G5IIG3</accession>
<dbReference type="PANTHER" id="PTHR30024:SF46">
    <property type="entry name" value="ABC TRANSPORTER, SUBSTRATE-BINDING LIPOPROTEIN"/>
    <property type="match status" value="1"/>
</dbReference>
<sequence length="336" mass="37052">MKKVISIILILSVALAILSGCTSKVEEVIEPLEVDVKEVENISIKVAAPSGAPTLSMIRMFKENPSLGEHVEISYESVQSPDLMASRIISGEIDIAVVPTNLAATLYNRGIDYKLAASSVWGVLYVVGNEEINDWEELKGKEIYTLGRGLTPDIVLRYILSSNGIDPDNDVTLTYMADATELASTFVAGKSAISVIPEPVLSNVMMKKEDTVILLDIQEEWSKLNKGDLSYPQASLIIKNEIIEKNPEFVEMFLQEYGNSINWLSTNAEKAGEYNEELQTGLSKAAVVNGLQRSNIQYRSTNGAREAIEQYLKVLLEYSPESIGGKLPDEGFYFEN</sequence>
<keyword evidence="2" id="KW-1185">Reference proteome</keyword>
<evidence type="ECO:0000313" key="1">
    <source>
        <dbReference type="EMBL" id="SCY75794.1"/>
    </source>
</evidence>
<dbReference type="AlphaFoldDB" id="A0A1G5IIG3"/>
<dbReference type="SUPFAM" id="SSF53850">
    <property type="entry name" value="Periplasmic binding protein-like II"/>
    <property type="match status" value="1"/>
</dbReference>
<dbReference type="STRING" id="1120976.SAMN03080606_02397"/>